<dbReference type="KEGG" id="pfj:MYCFIDRAFT_175019"/>
<proteinExistence type="predicted"/>
<accession>M2Z181</accession>
<evidence type="ECO:0000256" key="1">
    <source>
        <dbReference type="SAM" id="MobiDB-lite"/>
    </source>
</evidence>
<sequence length="590" mass="65417">MRANPSKTEYVPNRKPFGSASITVACASTGMLVTMATARPLLAALRWRCWHVLFLVIDRPLQGSTMSAENALQGQRRTTMQACESDFAQHHDVGRVTRPIPPMPRRACVGPSEDQSISHVTLLKTSTTDGMNAPGPRFTNKQNPRSHSSKTLTSLPQSRPIPESDKGFTETFNTSRTLHSQAKSEQSTMLDHHIMHPETTEQVLLRLGVIKPEAKRNPVTTRSDSGGTLSPFWIDNPVFAITATRLKRCEPQSDIKPPIASTNSIHVQNLAELPPTMHPTFSACYREDQPTLVRRNGPVRSTLVAAAGIGVCFLSRVDRKKESMILGPPRNSYMSSCRYLPAATQLTTEVPFDHGTLPLIFSSKEFLREYIHNGWPRVSVASALSCMVDLPTVRKLCGYAVHPARRHVMKRRFMAVIKRNYSQNNVRHDRCDVKAQICDGECIPVAPLVVAGDGSRQVQGVMYTYIGQQGSLHERLAPFTACCCPKYVVALAENVPAEDEALSETLRAYSIFTTCAERTSVTKRCFGDPYHQRIFVTPDNLIICTGIICFRTAGVERTTETLKSLLGLFIISPTNVSSSESGPRYEHVVR</sequence>
<organism evidence="2 3">
    <name type="scientific">Pseudocercospora fijiensis (strain CIRAD86)</name>
    <name type="common">Black leaf streak disease fungus</name>
    <name type="synonym">Mycosphaerella fijiensis</name>
    <dbReference type="NCBI Taxonomy" id="383855"/>
    <lineage>
        <taxon>Eukaryota</taxon>
        <taxon>Fungi</taxon>
        <taxon>Dikarya</taxon>
        <taxon>Ascomycota</taxon>
        <taxon>Pezizomycotina</taxon>
        <taxon>Dothideomycetes</taxon>
        <taxon>Dothideomycetidae</taxon>
        <taxon>Mycosphaerellales</taxon>
        <taxon>Mycosphaerellaceae</taxon>
        <taxon>Pseudocercospora</taxon>
    </lineage>
</organism>
<reference evidence="2 3" key="1">
    <citation type="journal article" date="2012" name="PLoS Pathog.">
        <title>Diverse lifestyles and strategies of plant pathogenesis encoded in the genomes of eighteen Dothideomycetes fungi.</title>
        <authorList>
            <person name="Ohm R.A."/>
            <person name="Feau N."/>
            <person name="Henrissat B."/>
            <person name="Schoch C.L."/>
            <person name="Horwitz B.A."/>
            <person name="Barry K.W."/>
            <person name="Condon B.J."/>
            <person name="Copeland A.C."/>
            <person name="Dhillon B."/>
            <person name="Glaser F."/>
            <person name="Hesse C.N."/>
            <person name="Kosti I."/>
            <person name="LaButti K."/>
            <person name="Lindquist E.A."/>
            <person name="Lucas S."/>
            <person name="Salamov A.A."/>
            <person name="Bradshaw R.E."/>
            <person name="Ciuffetti L."/>
            <person name="Hamelin R.C."/>
            <person name="Kema G.H.J."/>
            <person name="Lawrence C."/>
            <person name="Scott J.A."/>
            <person name="Spatafora J.W."/>
            <person name="Turgeon B.G."/>
            <person name="de Wit P.J.G.M."/>
            <person name="Zhong S."/>
            <person name="Goodwin S.B."/>
            <person name="Grigoriev I.V."/>
        </authorList>
    </citation>
    <scope>NUCLEOTIDE SEQUENCE [LARGE SCALE GENOMIC DNA]</scope>
    <source>
        <strain evidence="2 3">CIRAD86</strain>
    </source>
</reference>
<dbReference type="Proteomes" id="UP000016932">
    <property type="component" value="Unassembled WGS sequence"/>
</dbReference>
<keyword evidence="3" id="KW-1185">Reference proteome</keyword>
<protein>
    <submittedName>
        <fullName evidence="2">Uncharacterized protein</fullName>
    </submittedName>
</protein>
<dbReference type="VEuPathDB" id="FungiDB:MYCFIDRAFT_175019"/>
<feature type="region of interest" description="Disordered" evidence="1">
    <location>
        <begin position="126"/>
        <end position="170"/>
    </location>
</feature>
<dbReference type="EMBL" id="KB446558">
    <property type="protein sequence ID" value="EME83595.1"/>
    <property type="molecule type" value="Genomic_DNA"/>
</dbReference>
<name>M2Z181_PSEFD</name>
<dbReference type="HOGENOM" id="CLU_462406_0_0_1"/>
<dbReference type="AlphaFoldDB" id="M2Z181"/>
<gene>
    <name evidence="2" type="ORF">MYCFIDRAFT_175019</name>
</gene>
<evidence type="ECO:0000313" key="2">
    <source>
        <dbReference type="EMBL" id="EME83595.1"/>
    </source>
</evidence>
<feature type="compositionally biased region" description="Polar residues" evidence="1">
    <location>
        <begin position="139"/>
        <end position="157"/>
    </location>
</feature>
<dbReference type="RefSeq" id="XP_007926773.1">
    <property type="nucleotide sequence ID" value="XM_007928582.1"/>
</dbReference>
<dbReference type="PROSITE" id="PS51257">
    <property type="entry name" value="PROKAR_LIPOPROTEIN"/>
    <property type="match status" value="1"/>
</dbReference>
<dbReference type="GeneID" id="19333299"/>
<dbReference type="OrthoDB" id="3634505at2759"/>
<evidence type="ECO:0000313" key="3">
    <source>
        <dbReference type="Proteomes" id="UP000016932"/>
    </source>
</evidence>